<feature type="compositionally biased region" description="Basic residues" evidence="12">
    <location>
        <begin position="108"/>
        <end position="118"/>
    </location>
</feature>
<evidence type="ECO:0000256" key="1">
    <source>
        <dbReference type="ARBA" id="ARBA00000707"/>
    </source>
</evidence>
<dbReference type="InterPro" id="IPR028889">
    <property type="entry name" value="USP"/>
</dbReference>
<evidence type="ECO:0000256" key="12">
    <source>
        <dbReference type="SAM" id="MobiDB-lite"/>
    </source>
</evidence>
<dbReference type="GO" id="GO:0006508">
    <property type="term" value="P:proteolysis"/>
    <property type="evidence" value="ECO:0007669"/>
    <property type="project" value="UniProtKB-KW"/>
</dbReference>
<feature type="region of interest" description="Disordered" evidence="12">
    <location>
        <begin position="443"/>
        <end position="502"/>
    </location>
</feature>
<dbReference type="SMART" id="SM00290">
    <property type="entry name" value="ZnF_UBP"/>
    <property type="match status" value="1"/>
</dbReference>
<keyword evidence="8 15" id="KW-0378">Hydrolase</keyword>
<evidence type="ECO:0000256" key="7">
    <source>
        <dbReference type="ARBA" id="ARBA00022786"/>
    </source>
</evidence>
<dbReference type="FunFam" id="3.30.40.10:FF:000900">
    <property type="entry name" value="Ubiquitinyl hydrolase 1"/>
    <property type="match status" value="1"/>
</dbReference>
<gene>
    <name evidence="15" type="ORF">Scaly_0811400</name>
</gene>
<feature type="compositionally biased region" description="Polar residues" evidence="12">
    <location>
        <begin position="484"/>
        <end position="495"/>
    </location>
</feature>
<feature type="region of interest" description="Disordered" evidence="12">
    <location>
        <begin position="757"/>
        <end position="793"/>
    </location>
</feature>
<evidence type="ECO:0000256" key="5">
    <source>
        <dbReference type="ARBA" id="ARBA00022723"/>
    </source>
</evidence>
<evidence type="ECO:0000256" key="8">
    <source>
        <dbReference type="ARBA" id="ARBA00022801"/>
    </source>
</evidence>
<keyword evidence="5" id="KW-0479">Metal-binding</keyword>
<dbReference type="GO" id="GO:0008270">
    <property type="term" value="F:zinc ion binding"/>
    <property type="evidence" value="ECO:0007669"/>
    <property type="project" value="UniProtKB-KW"/>
</dbReference>
<dbReference type="PANTHER" id="PTHR24006">
    <property type="entry name" value="UBIQUITIN CARBOXYL-TERMINAL HYDROLASE"/>
    <property type="match status" value="1"/>
</dbReference>
<evidence type="ECO:0000313" key="15">
    <source>
        <dbReference type="EMBL" id="KAL0376938.1"/>
    </source>
</evidence>
<dbReference type="GO" id="GO:0016579">
    <property type="term" value="P:protein deubiquitination"/>
    <property type="evidence" value="ECO:0007669"/>
    <property type="project" value="InterPro"/>
</dbReference>
<comment type="function">
    <text evidence="10">Recognizes and hydrolyzes the peptide bond at the C-terminal Gly of ubiquitin. Involved in the processing of poly-ubiquitin precursors as well as that of ubiquitinated proteins. Is involved in resistance to the arginine analog canavanine (CAN).</text>
</comment>
<organism evidence="15">
    <name type="scientific">Sesamum calycinum</name>
    <dbReference type="NCBI Taxonomy" id="2727403"/>
    <lineage>
        <taxon>Eukaryota</taxon>
        <taxon>Viridiplantae</taxon>
        <taxon>Streptophyta</taxon>
        <taxon>Embryophyta</taxon>
        <taxon>Tracheophyta</taxon>
        <taxon>Spermatophyta</taxon>
        <taxon>Magnoliopsida</taxon>
        <taxon>eudicotyledons</taxon>
        <taxon>Gunneridae</taxon>
        <taxon>Pentapetalae</taxon>
        <taxon>asterids</taxon>
        <taxon>lamiids</taxon>
        <taxon>Lamiales</taxon>
        <taxon>Pedaliaceae</taxon>
        <taxon>Sesamum</taxon>
    </lineage>
</organism>
<feature type="compositionally biased region" description="Basic residues" evidence="12">
    <location>
        <begin position="458"/>
        <end position="470"/>
    </location>
</feature>
<dbReference type="InterPro" id="IPR001394">
    <property type="entry name" value="Peptidase_C19_UCH"/>
</dbReference>
<dbReference type="InterPro" id="IPR018200">
    <property type="entry name" value="USP_CS"/>
</dbReference>
<dbReference type="EMBL" id="JACGWM010000004">
    <property type="protein sequence ID" value="KAL0376938.1"/>
    <property type="molecule type" value="Genomic_DNA"/>
</dbReference>
<dbReference type="EC" id="3.4.19.12" evidence="3"/>
<keyword evidence="4" id="KW-0645">Protease</keyword>
<evidence type="ECO:0000259" key="13">
    <source>
        <dbReference type="PROSITE" id="PS50235"/>
    </source>
</evidence>
<dbReference type="Pfam" id="PF00443">
    <property type="entry name" value="UCH"/>
    <property type="match status" value="1"/>
</dbReference>
<accession>A0AAW2RC94</accession>
<dbReference type="Gene3D" id="3.90.70.10">
    <property type="entry name" value="Cysteine proteinases"/>
    <property type="match status" value="2"/>
</dbReference>
<evidence type="ECO:0000259" key="14">
    <source>
        <dbReference type="PROSITE" id="PS50271"/>
    </source>
</evidence>
<feature type="region of interest" description="Disordered" evidence="12">
    <location>
        <begin position="673"/>
        <end position="701"/>
    </location>
</feature>
<reference evidence="15" key="2">
    <citation type="journal article" date="2024" name="Plant">
        <title>Genomic evolution and insights into agronomic trait innovations of Sesamum species.</title>
        <authorList>
            <person name="Miao H."/>
            <person name="Wang L."/>
            <person name="Qu L."/>
            <person name="Liu H."/>
            <person name="Sun Y."/>
            <person name="Le M."/>
            <person name="Wang Q."/>
            <person name="Wei S."/>
            <person name="Zheng Y."/>
            <person name="Lin W."/>
            <person name="Duan Y."/>
            <person name="Cao H."/>
            <person name="Xiong S."/>
            <person name="Wang X."/>
            <person name="Wei L."/>
            <person name="Li C."/>
            <person name="Ma Q."/>
            <person name="Ju M."/>
            <person name="Zhao R."/>
            <person name="Li G."/>
            <person name="Mu C."/>
            <person name="Tian Q."/>
            <person name="Mei H."/>
            <person name="Zhang T."/>
            <person name="Gao T."/>
            <person name="Zhang H."/>
        </authorList>
    </citation>
    <scope>NUCLEOTIDE SEQUENCE</scope>
    <source>
        <strain evidence="15">KEN8</strain>
    </source>
</reference>
<evidence type="ECO:0000256" key="4">
    <source>
        <dbReference type="ARBA" id="ARBA00022670"/>
    </source>
</evidence>
<comment type="similarity">
    <text evidence="2">Belongs to the peptidase C19 family.</text>
</comment>
<name>A0AAW2RC94_9LAMI</name>
<evidence type="ECO:0000256" key="9">
    <source>
        <dbReference type="ARBA" id="ARBA00022833"/>
    </source>
</evidence>
<dbReference type="SUPFAM" id="SSF57850">
    <property type="entry name" value="RING/U-box"/>
    <property type="match status" value="1"/>
</dbReference>
<feature type="compositionally biased region" description="Basic and acidic residues" evidence="12">
    <location>
        <begin position="77"/>
        <end position="107"/>
    </location>
</feature>
<feature type="domain" description="UBP-type" evidence="14">
    <location>
        <begin position="155"/>
        <end position="288"/>
    </location>
</feature>
<dbReference type="Pfam" id="PF02148">
    <property type="entry name" value="zf-UBP"/>
    <property type="match status" value="1"/>
</dbReference>
<dbReference type="SUPFAM" id="SSF54001">
    <property type="entry name" value="Cysteine proteinases"/>
    <property type="match status" value="1"/>
</dbReference>
<dbReference type="InterPro" id="IPR013083">
    <property type="entry name" value="Znf_RING/FYVE/PHD"/>
</dbReference>
<comment type="catalytic activity">
    <reaction evidence="1">
        <text>Thiol-dependent hydrolysis of ester, thioester, amide, peptide and isopeptide bonds formed by the C-terminal Gly of ubiquitin (a 76-residue protein attached to proteins as an intracellular targeting signal).</text>
        <dbReference type="EC" id="3.4.19.12"/>
    </reaction>
</comment>
<evidence type="ECO:0000256" key="6">
    <source>
        <dbReference type="ARBA" id="ARBA00022771"/>
    </source>
</evidence>
<dbReference type="GO" id="GO:0004843">
    <property type="term" value="F:cysteine-type deubiquitinase activity"/>
    <property type="evidence" value="ECO:0007669"/>
    <property type="project" value="UniProtKB-EC"/>
</dbReference>
<feature type="region of interest" description="Disordered" evidence="12">
    <location>
        <begin position="45"/>
        <end position="149"/>
    </location>
</feature>
<keyword evidence="7" id="KW-0833">Ubl conjugation pathway</keyword>
<keyword evidence="9" id="KW-0862">Zinc</keyword>
<comment type="caution">
    <text evidence="15">The sequence shown here is derived from an EMBL/GenBank/DDBJ whole genome shotgun (WGS) entry which is preliminary data.</text>
</comment>
<proteinExistence type="inferred from homology"/>
<feature type="compositionally biased region" description="Polar residues" evidence="12">
    <location>
        <begin position="678"/>
        <end position="701"/>
    </location>
</feature>
<protein>
    <recommendedName>
        <fullName evidence="3">ubiquitinyl hydrolase 1</fullName>
        <ecNumber evidence="3">3.4.19.12</ecNumber>
    </recommendedName>
</protein>
<dbReference type="GO" id="GO:0005634">
    <property type="term" value="C:nucleus"/>
    <property type="evidence" value="ECO:0007669"/>
    <property type="project" value="TreeGrafter"/>
</dbReference>
<feature type="compositionally biased region" description="Polar residues" evidence="12">
    <location>
        <begin position="765"/>
        <end position="784"/>
    </location>
</feature>
<dbReference type="InterPro" id="IPR038765">
    <property type="entry name" value="Papain-like_cys_pep_sf"/>
</dbReference>
<dbReference type="Gene3D" id="3.30.40.10">
    <property type="entry name" value="Zinc/RING finger domain, C3HC4 (zinc finger)"/>
    <property type="match status" value="1"/>
</dbReference>
<dbReference type="PROSITE" id="PS50271">
    <property type="entry name" value="ZF_UBP"/>
    <property type="match status" value="1"/>
</dbReference>
<sequence length="1109" mass="121443">MIETYVSTAAQVFAGNVNLEAAANWIVKHENEPDIDQMPLVHVSSETPEAPKTSITQEEVHVSSETPEAPKTSITQEEVKQEEQELREHCKKIEEDKQTEKEREKAIMGKKVKKKTRSGQKEKQGPSTSPRTVSQQGTSNVETPDDGVAGIKDRGLCSHLDRGINLEKLSAKLRSSESLKCEDCRGSVVDRRAKKGKGKHGKKGGTNSKPESKAIWICLECGHFSCGGVGLPTTPQSHAVRHAKQNHHPLVLHYENHQQLWCFPCNKLIPAEKSEDNKHKEVLNEVVKLLKGRPGEGSTLDVEDVWFGSGSVTTAIKSDYSASIGADGKAGYSIRGFSLKPAEAGLKSVINPRSLFGSLCTKAPQFRGYQQHDSHELLRCLLDGLSTEELSARKHAKSPQASIADPTFVDIIFGGRLSSTVSCLECGHSSTIYEPFLDLSLPVPTKKPPARRIQSVTRGKKPKMPPKKSGRNPSKNSREACSIPGQSVSDQSTGGNSLGEMQSIAPPAEQSVLALGDSALSDPTNPNNIALDMGFTAQDLSAIQNPQAVQNGEQSSPSDNFTWLDYLDPSPDSHDIAITLETDEIAAIQGFANEDILQNDASLSITINSSIESTSANAVSATSLDIAENLNSIEPGALAQQQNAFSQFEYKQNVEQQMDERLSPEVSFTVGEYDTDIGHSSDNPVCSKDSNTSGRDNENPLQIQDSEVILLPYKEDDSSNVELLRAEIDISPAVLGDEQSSLDFDGFGDLFNEPEVSVQHKPSNHPVSEASNTAKNGVMGNSSESDPDEVDNADAPVSVESCLTFFMKPELLSKDEHAWQCDNCSKVLREQRIRMRRKSRIPISEVMPNGYENGNPSGLLDVGKTCNKVKSRTGDVEEYVVDPSDGRSVPQNREIYVNGKCMLEKDPDPGTEINVINFQSEITEPQVVTSCHGQLESSSSSNQNLNPCLGKYDSDNGFTESDILSAKSESELGEQEEVNSENVKVKRDATKSILINKAPSILTIHLKRFSQDARGRLSKLNGHVNFKETIDLKPYMDPRCADKDTFIYRLVGVVEHTGSMRGGHYIAYVRGTKNFGECVWYHASDAYVREASLEEVLRSEAYVLFYEGT</sequence>
<reference evidence="15" key="1">
    <citation type="submission" date="2020-06" db="EMBL/GenBank/DDBJ databases">
        <authorList>
            <person name="Li T."/>
            <person name="Hu X."/>
            <person name="Zhang T."/>
            <person name="Song X."/>
            <person name="Zhang H."/>
            <person name="Dai N."/>
            <person name="Sheng W."/>
            <person name="Hou X."/>
            <person name="Wei L."/>
        </authorList>
    </citation>
    <scope>NUCLEOTIDE SEQUENCE</scope>
    <source>
        <strain evidence="15">KEN8</strain>
        <tissue evidence="15">Leaf</tissue>
    </source>
</reference>
<dbReference type="AlphaFoldDB" id="A0AAW2RC94"/>
<keyword evidence="6 11" id="KW-0863">Zinc-finger</keyword>
<evidence type="ECO:0000256" key="10">
    <source>
        <dbReference type="ARBA" id="ARBA00058678"/>
    </source>
</evidence>
<evidence type="ECO:0000256" key="11">
    <source>
        <dbReference type="PROSITE-ProRule" id="PRU00502"/>
    </source>
</evidence>
<feature type="domain" description="USP" evidence="13">
    <location>
        <begin position="272"/>
        <end position="1109"/>
    </location>
</feature>
<dbReference type="GO" id="GO:0005829">
    <property type="term" value="C:cytosol"/>
    <property type="evidence" value="ECO:0007669"/>
    <property type="project" value="TreeGrafter"/>
</dbReference>
<evidence type="ECO:0000256" key="3">
    <source>
        <dbReference type="ARBA" id="ARBA00012759"/>
    </source>
</evidence>
<evidence type="ECO:0000256" key="2">
    <source>
        <dbReference type="ARBA" id="ARBA00009085"/>
    </source>
</evidence>
<dbReference type="PROSITE" id="PS00973">
    <property type="entry name" value="USP_2"/>
    <property type="match status" value="1"/>
</dbReference>
<dbReference type="InterPro" id="IPR001607">
    <property type="entry name" value="Znf_UBP"/>
</dbReference>
<dbReference type="PROSITE" id="PS50235">
    <property type="entry name" value="USP_3"/>
    <property type="match status" value="1"/>
</dbReference>
<dbReference type="InterPro" id="IPR050164">
    <property type="entry name" value="Peptidase_C19"/>
</dbReference>
<dbReference type="PANTHER" id="PTHR24006:SF781">
    <property type="entry name" value="LD34905P"/>
    <property type="match status" value="1"/>
</dbReference>
<feature type="compositionally biased region" description="Polar residues" evidence="12">
    <location>
        <begin position="125"/>
        <end position="142"/>
    </location>
</feature>